<dbReference type="AlphaFoldDB" id="A0AA38P5B5"/>
<feature type="domain" description="Glucose-methanol-choline oxidoreductase N-terminal" evidence="9">
    <location>
        <begin position="40"/>
        <end position="63"/>
    </location>
</feature>
<dbReference type="PANTHER" id="PTHR11552">
    <property type="entry name" value="GLUCOSE-METHANOL-CHOLINE GMC OXIDOREDUCTASE"/>
    <property type="match status" value="1"/>
</dbReference>
<sequence>MVNKPYGLAAAILSPCFSYLNSTPQIGSNETRRSLALGYGNCLGGSSSVNGMIAARPTFAGMDAIEALGNPGWGWNDFLPYMQRSESFAIPDPTQLKEGANYIAAVHGHEGPVGVSFSRPLNAPALQSIAKSTIQSVFDEEVTLSPDMGNGFSGEQRVNSISTTRVSAVISLPPGCLWNRRGESPAILQRSGIGNTSYLQTLGIQPVVNLPGVGSNFQDQICLPNATFSLAPFANKTNITADNNILHGIVVTHPTARDVLERKGSTNMYNLLRNTSSNYTVSVGGVVNSRSLAIQADVIVNALRIDPDPQYLALEGDMLAASAVARAISRIAVTPPFNNFLAENALEDSGIPKVHASEDEIREWVLDTYASDFHFVGSNSMMPEELGGVVSPQLLVYGEYVSAPQRTGSGITVFSSMPVFPSLAHASLITNDLSNVVQHSFEFIVIGGGTAGLTVANRLAVNHTVLVIERGEDMADNEMVNNPYSPGAGILSPCFSFLNSTPQTGLHTTRRSLVLGYGNCLGGSSSVNGMIAARPTFAGMDAIEALGNPGWGWNDFLPSESFAIPDPTQLKEGANYIAAVHGYEGPVGVSFSRPLNAPALQSIAKNTTQTVFDEEVTLSPDMGNGFSGGHVSSFYHLIHFNETLQTDRRSSSAWSYLYPLTQQRAGLIVLTEHRVNSILTTMNANGNILATGVLVEPTRGGPISVFNASREIILSAGALQSPAILQRSGIGNTSYLQTLGIQPVLNLPGVGSNFQDQICLPNATFSLAPFANTTNITADNNILYGIVVTHPTARDVLGRNGSTTMYNLLQNTSSNSTISVGGVSSRQRHPPAEDNHVEPFIEIYFAPGNQYLTVLSQTVVPLSRGSIRISTIDPSVDPIADPQYLALEGDMLAASAVARAISRIAVTTPFNDLLTENALKDSGIPEVNASEDEVRKWVLDT</sequence>
<feature type="domain" description="Glucose-methanol-choline oxidoreductase N-terminal" evidence="10">
    <location>
        <begin position="717"/>
        <end position="731"/>
    </location>
</feature>
<evidence type="ECO:0000256" key="2">
    <source>
        <dbReference type="ARBA" id="ARBA00010790"/>
    </source>
</evidence>
<gene>
    <name evidence="11" type="ORF">F5878DRAFT_689060</name>
</gene>
<dbReference type="PROSITE" id="PS00623">
    <property type="entry name" value="GMC_OXRED_1"/>
    <property type="match status" value="2"/>
</dbReference>
<dbReference type="InterPro" id="IPR000172">
    <property type="entry name" value="GMC_OxRdtase_N"/>
</dbReference>
<organism evidence="11 12">
    <name type="scientific">Lentinula raphanica</name>
    <dbReference type="NCBI Taxonomy" id="153919"/>
    <lineage>
        <taxon>Eukaryota</taxon>
        <taxon>Fungi</taxon>
        <taxon>Dikarya</taxon>
        <taxon>Basidiomycota</taxon>
        <taxon>Agaricomycotina</taxon>
        <taxon>Agaricomycetes</taxon>
        <taxon>Agaricomycetidae</taxon>
        <taxon>Agaricales</taxon>
        <taxon>Marasmiineae</taxon>
        <taxon>Omphalotaceae</taxon>
        <taxon>Lentinula</taxon>
    </lineage>
</organism>
<dbReference type="EMBL" id="MU806321">
    <property type="protein sequence ID" value="KAJ3836425.1"/>
    <property type="molecule type" value="Genomic_DNA"/>
</dbReference>
<dbReference type="Gene3D" id="3.50.50.60">
    <property type="entry name" value="FAD/NAD(P)-binding domain"/>
    <property type="match status" value="3"/>
</dbReference>
<keyword evidence="4" id="KW-0732">Signal</keyword>
<accession>A0AA38P5B5</accession>
<evidence type="ECO:0000259" key="10">
    <source>
        <dbReference type="PROSITE" id="PS00624"/>
    </source>
</evidence>
<dbReference type="PANTHER" id="PTHR11552:SF201">
    <property type="entry name" value="GLUCOSE-METHANOL-CHOLINE OXIDOREDUCTASE N-TERMINAL DOMAIN-CONTAINING PROTEIN"/>
    <property type="match status" value="1"/>
</dbReference>
<keyword evidence="12" id="KW-1185">Reference proteome</keyword>
<evidence type="ECO:0000313" key="11">
    <source>
        <dbReference type="EMBL" id="KAJ3836425.1"/>
    </source>
</evidence>
<dbReference type="Gene3D" id="4.10.450.10">
    <property type="entry name" value="Glucose Oxidase, domain 2"/>
    <property type="match status" value="2"/>
</dbReference>
<dbReference type="Pfam" id="PF00732">
    <property type="entry name" value="GMC_oxred_N"/>
    <property type="match status" value="2"/>
</dbReference>
<evidence type="ECO:0000256" key="6">
    <source>
        <dbReference type="ARBA" id="ARBA00023002"/>
    </source>
</evidence>
<dbReference type="SUPFAM" id="SSF51905">
    <property type="entry name" value="FAD/NAD(P)-binding domain"/>
    <property type="match status" value="2"/>
</dbReference>
<dbReference type="Gene3D" id="3.30.560.10">
    <property type="entry name" value="Glucose Oxidase, domain 3"/>
    <property type="match status" value="4"/>
</dbReference>
<proteinExistence type="inferred from homology"/>
<comment type="similarity">
    <text evidence="2 8">Belongs to the GMC oxidoreductase family.</text>
</comment>
<reference evidence="11" key="1">
    <citation type="submission" date="2022-08" db="EMBL/GenBank/DDBJ databases">
        <authorList>
            <consortium name="DOE Joint Genome Institute"/>
            <person name="Min B."/>
            <person name="Riley R."/>
            <person name="Sierra-Patev S."/>
            <person name="Naranjo-Ortiz M."/>
            <person name="Looney B."/>
            <person name="Konkel Z."/>
            <person name="Slot J.C."/>
            <person name="Sakamoto Y."/>
            <person name="Steenwyk J.L."/>
            <person name="Rokas A."/>
            <person name="Carro J."/>
            <person name="Camarero S."/>
            <person name="Ferreira P."/>
            <person name="Molpeceres G."/>
            <person name="Ruiz-Duenas F.J."/>
            <person name="Serrano A."/>
            <person name="Henrissat B."/>
            <person name="Drula E."/>
            <person name="Hughes K.W."/>
            <person name="Mata J.L."/>
            <person name="Ishikawa N.K."/>
            <person name="Vargas-Isla R."/>
            <person name="Ushijima S."/>
            <person name="Smith C.A."/>
            <person name="Ahrendt S."/>
            <person name="Andreopoulos W."/>
            <person name="He G."/>
            <person name="Labutti K."/>
            <person name="Lipzen A."/>
            <person name="Ng V."/>
            <person name="Sandor L."/>
            <person name="Barry K."/>
            <person name="Martinez A.T."/>
            <person name="Xiao Y."/>
            <person name="Gibbons J.G."/>
            <person name="Terashima K."/>
            <person name="Hibbett D.S."/>
            <person name="Grigoriev I.V."/>
        </authorList>
    </citation>
    <scope>NUCLEOTIDE SEQUENCE</scope>
    <source>
        <strain evidence="11">TFB9207</strain>
    </source>
</reference>
<keyword evidence="3 8" id="KW-0285">Flavoprotein</keyword>
<dbReference type="InterPro" id="IPR036188">
    <property type="entry name" value="FAD/NAD-bd_sf"/>
</dbReference>
<keyword evidence="7" id="KW-0325">Glycoprotein</keyword>
<dbReference type="GO" id="GO:0016614">
    <property type="term" value="F:oxidoreductase activity, acting on CH-OH group of donors"/>
    <property type="evidence" value="ECO:0007669"/>
    <property type="project" value="InterPro"/>
</dbReference>
<protein>
    <submittedName>
        <fullName evidence="11">GMC oxidoreductase-domain-containing protein</fullName>
    </submittedName>
</protein>
<evidence type="ECO:0000256" key="5">
    <source>
        <dbReference type="ARBA" id="ARBA00022827"/>
    </source>
</evidence>
<dbReference type="Proteomes" id="UP001163846">
    <property type="component" value="Unassembled WGS sequence"/>
</dbReference>
<dbReference type="PROSITE" id="PS00624">
    <property type="entry name" value="GMC_OXRED_2"/>
    <property type="match status" value="1"/>
</dbReference>
<keyword evidence="6" id="KW-0560">Oxidoreductase</keyword>
<dbReference type="GO" id="GO:0050660">
    <property type="term" value="F:flavin adenine dinucleotide binding"/>
    <property type="evidence" value="ECO:0007669"/>
    <property type="project" value="InterPro"/>
</dbReference>
<evidence type="ECO:0000256" key="7">
    <source>
        <dbReference type="ARBA" id="ARBA00023180"/>
    </source>
</evidence>
<comment type="cofactor">
    <cofactor evidence="1">
        <name>FAD</name>
        <dbReference type="ChEBI" id="CHEBI:57692"/>
    </cofactor>
</comment>
<evidence type="ECO:0000313" key="12">
    <source>
        <dbReference type="Proteomes" id="UP001163846"/>
    </source>
</evidence>
<keyword evidence="5 8" id="KW-0274">FAD</keyword>
<dbReference type="InterPro" id="IPR027424">
    <property type="entry name" value="Glucose_Oxidase_domain_2"/>
</dbReference>
<name>A0AA38P5B5_9AGAR</name>
<comment type="caution">
    <text evidence="11">The sequence shown here is derived from an EMBL/GenBank/DDBJ whole genome shotgun (WGS) entry which is preliminary data.</text>
</comment>
<evidence type="ECO:0000256" key="4">
    <source>
        <dbReference type="ARBA" id="ARBA00022729"/>
    </source>
</evidence>
<dbReference type="InterPro" id="IPR012132">
    <property type="entry name" value="GMC_OxRdtase"/>
</dbReference>
<evidence type="ECO:0000256" key="3">
    <source>
        <dbReference type="ARBA" id="ARBA00022630"/>
    </source>
</evidence>
<evidence type="ECO:0000256" key="1">
    <source>
        <dbReference type="ARBA" id="ARBA00001974"/>
    </source>
</evidence>
<feature type="domain" description="Glucose-methanol-choline oxidoreductase N-terminal" evidence="9">
    <location>
        <begin position="518"/>
        <end position="541"/>
    </location>
</feature>
<evidence type="ECO:0000259" key="9">
    <source>
        <dbReference type="PROSITE" id="PS00623"/>
    </source>
</evidence>
<evidence type="ECO:0000256" key="8">
    <source>
        <dbReference type="RuleBase" id="RU003968"/>
    </source>
</evidence>
<dbReference type="SUPFAM" id="SSF54373">
    <property type="entry name" value="FAD-linked reductases, C-terminal domain"/>
    <property type="match status" value="2"/>
</dbReference>